<evidence type="ECO:0000313" key="1">
    <source>
        <dbReference type="EMBL" id="AAA74650.1"/>
    </source>
</evidence>
<proteinExistence type="predicted"/>
<dbReference type="EMBL" id="M28064">
    <property type="protein sequence ID" value="AAA74650.1"/>
    <property type="molecule type" value="Genomic_DNA"/>
</dbReference>
<dbReference type="AlphaFoldDB" id="Q25652"/>
<accession>Q25652</accession>
<organism evidence="1">
    <name type="scientific">Plasmodium brasilianum</name>
    <dbReference type="NCBI Taxonomy" id="5824"/>
    <lineage>
        <taxon>Eukaryota</taxon>
        <taxon>Sar</taxon>
        <taxon>Alveolata</taxon>
        <taxon>Apicomplexa</taxon>
        <taxon>Aconoidasida</taxon>
        <taxon>Haemosporida</taxon>
        <taxon>Plasmodiidae</taxon>
        <taxon>Plasmodium</taxon>
        <taxon>Plasmodium (Plasmodium)</taxon>
    </lineage>
</organism>
<sequence length="66" mass="8018">MATRNRPQYRSIIIRKLNRNNGNNFHNFKTLLLCIFHDLNNRSISILNQILYYNANIRFVCMYLQQ</sequence>
<dbReference type="PIR" id="B44971">
    <property type="entry name" value="B44971"/>
</dbReference>
<reference evidence="1" key="1">
    <citation type="journal article" date="1990" name="Mol. Biochem. Parasitol.">
        <title>Homologous sequences in Plasmodium cynomolgi and the gene of the histidine-rich knob protein of Plasmodium falciparum.</title>
        <authorList>
            <person name="Kilejian A."/>
            <person name="Yang Y.F."/>
            <person name="Cochrane A.H."/>
            <person name="Rashid M.A."/>
        </authorList>
    </citation>
    <scope>NUCLEOTIDE SEQUENCE</scope>
    <source>
        <strain evidence="1">Colombian</strain>
    </source>
</reference>
<name>Q25652_PLABR</name>
<protein>
    <submittedName>
        <fullName evidence="1">Histidine-rich knob protein</fullName>
    </submittedName>
</protein>